<name>A0A9X9BXB4_9GAMM</name>
<evidence type="ECO:0008006" key="3">
    <source>
        <dbReference type="Google" id="ProtNLM"/>
    </source>
</evidence>
<evidence type="ECO:0000313" key="2">
    <source>
        <dbReference type="Proteomes" id="UP000321307"/>
    </source>
</evidence>
<accession>A0A9X9BXB4</accession>
<dbReference type="AlphaFoldDB" id="A0A9X9BXB4"/>
<protein>
    <recommendedName>
        <fullName evidence="3">Phage tail protein</fullName>
    </recommendedName>
</protein>
<comment type="caution">
    <text evidence="1">The sequence shown here is derived from an EMBL/GenBank/DDBJ whole genome shotgun (WGS) entry which is preliminary data.</text>
</comment>
<organism evidence="1 2">
    <name type="scientific">Serratia ureilytica</name>
    <dbReference type="NCBI Taxonomy" id="300181"/>
    <lineage>
        <taxon>Bacteria</taxon>
        <taxon>Pseudomonadati</taxon>
        <taxon>Pseudomonadota</taxon>
        <taxon>Gammaproteobacteria</taxon>
        <taxon>Enterobacterales</taxon>
        <taxon>Yersiniaceae</taxon>
        <taxon>Serratia</taxon>
    </lineage>
</organism>
<dbReference type="Gene3D" id="2.60.40.3940">
    <property type="match status" value="1"/>
</dbReference>
<gene>
    <name evidence="1" type="ORF">FOT63_25615</name>
</gene>
<dbReference type="Proteomes" id="UP000321307">
    <property type="component" value="Unassembled WGS sequence"/>
</dbReference>
<proteinExistence type="predicted"/>
<evidence type="ECO:0000313" key="1">
    <source>
        <dbReference type="EMBL" id="TXE22163.1"/>
    </source>
</evidence>
<dbReference type="RefSeq" id="WP_147839280.1">
    <property type="nucleotide sequence ID" value="NZ_VOUP01000056.1"/>
</dbReference>
<sequence>MSKNEYLPFGTASGANVLTPTAYGQLASRGKGFAAGVAKSKELNTVWRQSSVIASVVAQFIANRSGDDVLDDGNLNKLQASLEKALKAKIIDSALSLYPDALTADLNTLGATDQSGVYCQPQNADATTAKHYPVNLAGTLLVTPSAYGCQQEYTEFTAGRKFQRSLTAAWNGKDGPWSAWREYYGEGHKPTATDAQAADWRNNFAARLGIARVLTGANKPTSPGVWAVENSTWTPVAWGTLYVTTNNSDLGVPSASGKYIHYLFIAHGATNKFFVATDVNGQFVGWEGYLPTKGGTLSGPVTINAKLTLSDGLELGNQKAPSPAYIDFHTDGAATDYNARIISPQGTTELNLIAADNANNGSGIVRLLGSKGDALSFALQGTARDALAWRKWGSNERPTVLELDVDGGTWLINVDHTPDNKAALGVNGVLNCEGVNVGGARMATDGNIWGTRWNPNGAWLWDAIVAQIQNVGQMSVNGTQWWAKINMNGGTLIVQGGYAEVSNAETTDRIPLNIAVPNRLLGVFITNKNFAQGYATYNPQVTVLDDNTGFNFVHGQKERMMYWIAVGY</sequence>
<dbReference type="CDD" id="cd19958">
    <property type="entry name" value="pyocin_knob"/>
    <property type="match status" value="1"/>
</dbReference>
<dbReference type="EMBL" id="VOUP01000056">
    <property type="protein sequence ID" value="TXE22163.1"/>
    <property type="molecule type" value="Genomic_DNA"/>
</dbReference>
<reference evidence="1 2" key="1">
    <citation type="submission" date="2019-07" db="EMBL/GenBank/DDBJ databases">
        <title>Serratia strains were isolated from fresh produce.</title>
        <authorList>
            <person name="Cho G.-S."/>
            <person name="Stein M."/>
            <person name="Lee W."/>
            <person name="Suh S.H."/>
            <person name="Franz C.M.A.P."/>
        </authorList>
    </citation>
    <scope>NUCLEOTIDE SEQUENCE [LARGE SCALE GENOMIC DNA]</scope>
    <source>
        <strain evidence="1 2">S17</strain>
    </source>
</reference>